<dbReference type="PROSITE" id="PS00761">
    <property type="entry name" value="SPASE_I_3"/>
    <property type="match status" value="1"/>
</dbReference>
<dbReference type="GO" id="GO:0004252">
    <property type="term" value="F:serine-type endopeptidase activity"/>
    <property type="evidence" value="ECO:0007669"/>
    <property type="project" value="InterPro"/>
</dbReference>
<dbReference type="CDD" id="cd06530">
    <property type="entry name" value="S26_SPase_I"/>
    <property type="match status" value="1"/>
</dbReference>
<dbReference type="NCBIfam" id="TIGR02227">
    <property type="entry name" value="sigpep_I_bact"/>
    <property type="match status" value="1"/>
</dbReference>
<keyword evidence="6" id="KW-1133">Transmembrane helix</keyword>
<comment type="catalytic activity">
    <reaction evidence="1 6">
        <text>Cleavage of hydrophobic, N-terminal signal or leader sequences from secreted and periplasmic proteins.</text>
        <dbReference type="EC" id="3.4.21.89"/>
    </reaction>
</comment>
<dbReference type="Proteomes" id="UP000095256">
    <property type="component" value="Unassembled WGS sequence"/>
</dbReference>
<comment type="subcellular location">
    <subcellularLocation>
        <location evidence="2">Cell membrane</location>
        <topology evidence="2">Single-pass type II membrane protein</topology>
    </subcellularLocation>
    <subcellularLocation>
        <location evidence="6">Membrane</location>
        <topology evidence="6">Single-pass type II membrane protein</topology>
    </subcellularLocation>
</comment>
<sequence>MNYFTNKYTKKRKRKRSAGIAEEIIISFAFTVLVFLAISFFTFSFPQVKGYGMSGTLENNERVIVYKYDKIKRFKLVYFNVPGKINSYSIRRVIGFPGEKIEFRNNKLFINDREQVERFLETKMDQENQEEIQLFTENFSLSQLDGSPTVVPEGKYLVLGDNRPYSSDSRYYGFVDKKEIIGVVMLKIVGLNQLERV</sequence>
<dbReference type="EC" id="3.4.21.89" evidence="4 6"/>
<reference evidence="8 9" key="1">
    <citation type="submission" date="2016-09" db="EMBL/GenBank/DDBJ databases">
        <authorList>
            <person name="Capua I."/>
            <person name="De Benedictis P."/>
            <person name="Joannis T."/>
            <person name="Lombin L.H."/>
            <person name="Cattoli G."/>
        </authorList>
    </citation>
    <scope>NUCLEOTIDE SEQUENCE [LARGE SCALE GENOMIC DNA]</scope>
    <source>
        <strain evidence="8 9">LMG 25899</strain>
    </source>
</reference>
<dbReference type="PRINTS" id="PR00727">
    <property type="entry name" value="LEADERPTASE"/>
</dbReference>
<evidence type="ECO:0000256" key="5">
    <source>
        <dbReference type="ARBA" id="ARBA00022801"/>
    </source>
</evidence>
<dbReference type="GO" id="GO:0005886">
    <property type="term" value="C:plasma membrane"/>
    <property type="evidence" value="ECO:0007669"/>
    <property type="project" value="UniProtKB-SubCell"/>
</dbReference>
<name>A0A1E5KSQ7_9ENTE</name>
<evidence type="ECO:0000313" key="8">
    <source>
        <dbReference type="EMBL" id="OEH80900.1"/>
    </source>
</evidence>
<evidence type="ECO:0000256" key="4">
    <source>
        <dbReference type="ARBA" id="ARBA00013208"/>
    </source>
</evidence>
<keyword evidence="9" id="KW-1185">Reference proteome</keyword>
<dbReference type="Pfam" id="PF10502">
    <property type="entry name" value="Peptidase_S26"/>
    <property type="match status" value="1"/>
</dbReference>
<keyword evidence="5 6" id="KW-0378">Hydrolase</keyword>
<gene>
    <name evidence="8" type="ORF">BCR26_06625</name>
</gene>
<feature type="transmembrane region" description="Helical" evidence="6">
    <location>
        <begin position="20"/>
        <end position="43"/>
    </location>
</feature>
<dbReference type="InterPro" id="IPR019533">
    <property type="entry name" value="Peptidase_S26"/>
</dbReference>
<dbReference type="InterPro" id="IPR000223">
    <property type="entry name" value="Pept_S26A_signal_pept_1"/>
</dbReference>
<evidence type="ECO:0000313" key="9">
    <source>
        <dbReference type="Proteomes" id="UP000095256"/>
    </source>
</evidence>
<dbReference type="AlphaFoldDB" id="A0A1E5KSQ7"/>
<evidence type="ECO:0000259" key="7">
    <source>
        <dbReference type="Pfam" id="PF10502"/>
    </source>
</evidence>
<evidence type="ECO:0000256" key="3">
    <source>
        <dbReference type="ARBA" id="ARBA00009370"/>
    </source>
</evidence>
<organism evidence="8 9">
    <name type="scientific">Enterococcus rivorum</name>
    <dbReference type="NCBI Taxonomy" id="762845"/>
    <lineage>
        <taxon>Bacteria</taxon>
        <taxon>Bacillati</taxon>
        <taxon>Bacillota</taxon>
        <taxon>Bacilli</taxon>
        <taxon>Lactobacillales</taxon>
        <taxon>Enterococcaceae</taxon>
        <taxon>Enterococcus</taxon>
    </lineage>
</organism>
<dbReference type="GO" id="GO:0006465">
    <property type="term" value="P:signal peptide processing"/>
    <property type="evidence" value="ECO:0007669"/>
    <property type="project" value="InterPro"/>
</dbReference>
<dbReference type="Gene3D" id="2.10.109.10">
    <property type="entry name" value="Umud Fragment, subunit A"/>
    <property type="match status" value="1"/>
</dbReference>
<dbReference type="EMBL" id="MIEK01000078">
    <property type="protein sequence ID" value="OEH80900.1"/>
    <property type="molecule type" value="Genomic_DNA"/>
</dbReference>
<dbReference type="PANTHER" id="PTHR43390:SF1">
    <property type="entry name" value="CHLOROPLAST PROCESSING PEPTIDASE"/>
    <property type="match status" value="1"/>
</dbReference>
<proteinExistence type="inferred from homology"/>
<dbReference type="PANTHER" id="PTHR43390">
    <property type="entry name" value="SIGNAL PEPTIDASE I"/>
    <property type="match status" value="1"/>
</dbReference>
<keyword evidence="6" id="KW-0472">Membrane</keyword>
<dbReference type="InterPro" id="IPR036286">
    <property type="entry name" value="LexA/Signal_pep-like_sf"/>
</dbReference>
<comment type="caution">
    <text evidence="8">The sequence shown here is derived from an EMBL/GenBank/DDBJ whole genome shotgun (WGS) entry which is preliminary data.</text>
</comment>
<evidence type="ECO:0000256" key="2">
    <source>
        <dbReference type="ARBA" id="ARBA00004401"/>
    </source>
</evidence>
<dbReference type="InterPro" id="IPR019758">
    <property type="entry name" value="Pept_S26A_signal_pept_1_CS"/>
</dbReference>
<accession>A0A1E5KSQ7</accession>
<dbReference type="SUPFAM" id="SSF51306">
    <property type="entry name" value="LexA/Signal peptidase"/>
    <property type="match status" value="1"/>
</dbReference>
<keyword evidence="6" id="KW-0812">Transmembrane</keyword>
<protein>
    <recommendedName>
        <fullName evidence="4 6">Signal peptidase I</fullName>
        <ecNumber evidence="4 6">3.4.21.89</ecNumber>
    </recommendedName>
</protein>
<feature type="domain" description="Peptidase S26" evidence="7">
    <location>
        <begin position="23"/>
        <end position="186"/>
    </location>
</feature>
<evidence type="ECO:0000256" key="1">
    <source>
        <dbReference type="ARBA" id="ARBA00000677"/>
    </source>
</evidence>
<keyword evidence="6" id="KW-0645">Protease</keyword>
<dbReference type="STRING" id="762845.BCR26_06625"/>
<comment type="similarity">
    <text evidence="3 6">Belongs to the peptidase S26 family.</text>
</comment>
<dbReference type="RefSeq" id="WP_069700187.1">
    <property type="nucleotide sequence ID" value="NZ_JAGGMA010000006.1"/>
</dbReference>
<dbReference type="GO" id="GO:0009003">
    <property type="term" value="F:signal peptidase activity"/>
    <property type="evidence" value="ECO:0007669"/>
    <property type="project" value="UniProtKB-EC"/>
</dbReference>
<evidence type="ECO:0000256" key="6">
    <source>
        <dbReference type="RuleBase" id="RU362042"/>
    </source>
</evidence>